<evidence type="ECO:0000256" key="2">
    <source>
        <dbReference type="ARBA" id="ARBA00022900"/>
    </source>
</evidence>
<evidence type="ECO:0000256" key="1">
    <source>
        <dbReference type="ARBA" id="ARBA00022690"/>
    </source>
</evidence>
<dbReference type="PANTHER" id="PTHR10083:SF328">
    <property type="entry name" value="TISSUE FACTOR PATHWAY INHIBITOR"/>
    <property type="match status" value="1"/>
</dbReference>
<evidence type="ECO:0000256" key="3">
    <source>
        <dbReference type="ARBA" id="ARBA00023157"/>
    </source>
</evidence>
<evidence type="ECO:0000259" key="5">
    <source>
        <dbReference type="PROSITE" id="PS50279"/>
    </source>
</evidence>
<dbReference type="InterPro" id="IPR050098">
    <property type="entry name" value="TFPI/VKTCI-like"/>
</dbReference>
<dbReference type="PROSITE" id="PS00280">
    <property type="entry name" value="BPTI_KUNITZ_1"/>
    <property type="match status" value="1"/>
</dbReference>
<dbReference type="InterPro" id="IPR002223">
    <property type="entry name" value="Kunitz_BPTI"/>
</dbReference>
<dbReference type="PRINTS" id="PR00759">
    <property type="entry name" value="BASICPTASE"/>
</dbReference>
<keyword evidence="2" id="KW-0722">Serine protease inhibitor</keyword>
<dbReference type="OrthoDB" id="4473401at2759"/>
<keyword evidence="7" id="KW-1185">Reference proteome</keyword>
<evidence type="ECO:0000313" key="6">
    <source>
        <dbReference type="EMBL" id="CAG9764302.1"/>
    </source>
</evidence>
<dbReference type="InterPro" id="IPR020901">
    <property type="entry name" value="Prtase_inh_Kunz-CS"/>
</dbReference>
<dbReference type="AlphaFoldDB" id="A0A9N9MGF8"/>
<feature type="domain" description="BPTI/Kunitz inhibitor" evidence="5">
    <location>
        <begin position="36"/>
        <end position="86"/>
    </location>
</feature>
<dbReference type="Pfam" id="PF00014">
    <property type="entry name" value="Kunitz_BPTI"/>
    <property type="match status" value="1"/>
</dbReference>
<gene>
    <name evidence="6" type="ORF">CEUTPL_LOCUS4942</name>
</gene>
<evidence type="ECO:0000313" key="7">
    <source>
        <dbReference type="Proteomes" id="UP001152799"/>
    </source>
</evidence>
<name>A0A9N9MGF8_9CUCU</name>
<dbReference type="SMART" id="SM00131">
    <property type="entry name" value="KU"/>
    <property type="match status" value="1"/>
</dbReference>
<dbReference type="Proteomes" id="UP001152799">
    <property type="component" value="Chromosome 2"/>
</dbReference>
<dbReference type="SUPFAM" id="SSF57362">
    <property type="entry name" value="BPTI-like"/>
    <property type="match status" value="1"/>
</dbReference>
<sequence length="90" mass="9965">MAVKLFCLLVLMAISLSLVASRPASSYTEDLPDVMCRLPEVKGHCRALIMRWRYDPSSGKCFEFGFGGCDGNGNNFSSKKACMDMCSEIR</sequence>
<dbReference type="GO" id="GO:0004867">
    <property type="term" value="F:serine-type endopeptidase inhibitor activity"/>
    <property type="evidence" value="ECO:0007669"/>
    <property type="project" value="UniProtKB-KW"/>
</dbReference>
<dbReference type="PANTHER" id="PTHR10083">
    <property type="entry name" value="KUNITZ-TYPE PROTEASE INHIBITOR-RELATED"/>
    <property type="match status" value="1"/>
</dbReference>
<evidence type="ECO:0000256" key="4">
    <source>
        <dbReference type="SAM" id="SignalP"/>
    </source>
</evidence>
<dbReference type="InterPro" id="IPR036880">
    <property type="entry name" value="Kunitz_BPTI_sf"/>
</dbReference>
<feature type="signal peptide" evidence="4">
    <location>
        <begin position="1"/>
        <end position="21"/>
    </location>
</feature>
<keyword evidence="3" id="KW-1015">Disulfide bond</keyword>
<dbReference type="Gene3D" id="4.10.410.10">
    <property type="entry name" value="Pancreatic trypsin inhibitor Kunitz domain"/>
    <property type="match status" value="1"/>
</dbReference>
<reference evidence="6" key="1">
    <citation type="submission" date="2022-01" db="EMBL/GenBank/DDBJ databases">
        <authorList>
            <person name="King R."/>
        </authorList>
    </citation>
    <scope>NUCLEOTIDE SEQUENCE</scope>
</reference>
<feature type="chain" id="PRO_5040138033" description="BPTI/Kunitz inhibitor domain-containing protein" evidence="4">
    <location>
        <begin position="22"/>
        <end position="90"/>
    </location>
</feature>
<dbReference type="GO" id="GO:0005615">
    <property type="term" value="C:extracellular space"/>
    <property type="evidence" value="ECO:0007669"/>
    <property type="project" value="TreeGrafter"/>
</dbReference>
<organism evidence="6 7">
    <name type="scientific">Ceutorhynchus assimilis</name>
    <name type="common">cabbage seed weevil</name>
    <dbReference type="NCBI Taxonomy" id="467358"/>
    <lineage>
        <taxon>Eukaryota</taxon>
        <taxon>Metazoa</taxon>
        <taxon>Ecdysozoa</taxon>
        <taxon>Arthropoda</taxon>
        <taxon>Hexapoda</taxon>
        <taxon>Insecta</taxon>
        <taxon>Pterygota</taxon>
        <taxon>Neoptera</taxon>
        <taxon>Endopterygota</taxon>
        <taxon>Coleoptera</taxon>
        <taxon>Polyphaga</taxon>
        <taxon>Cucujiformia</taxon>
        <taxon>Curculionidae</taxon>
        <taxon>Ceutorhynchinae</taxon>
        <taxon>Ceutorhynchus</taxon>
    </lineage>
</organism>
<keyword evidence="1" id="KW-0646">Protease inhibitor</keyword>
<protein>
    <recommendedName>
        <fullName evidence="5">BPTI/Kunitz inhibitor domain-containing protein</fullName>
    </recommendedName>
</protein>
<dbReference type="EMBL" id="OU892278">
    <property type="protein sequence ID" value="CAG9764302.1"/>
    <property type="molecule type" value="Genomic_DNA"/>
</dbReference>
<keyword evidence="4" id="KW-0732">Signal</keyword>
<dbReference type="PROSITE" id="PS50279">
    <property type="entry name" value="BPTI_KUNITZ_2"/>
    <property type="match status" value="1"/>
</dbReference>
<accession>A0A9N9MGF8</accession>
<proteinExistence type="predicted"/>
<dbReference type="FunFam" id="4.10.410.10:FF:000020">
    <property type="entry name" value="Collagen, type VI, alpha 3"/>
    <property type="match status" value="1"/>
</dbReference>